<dbReference type="KEGG" id="iis:EYM_07230"/>
<feature type="domain" description="HTH cro/C1-type" evidence="1">
    <location>
        <begin position="28"/>
        <end position="81"/>
    </location>
</feature>
<dbReference type="SUPFAM" id="SSF47413">
    <property type="entry name" value="lambda repressor-like DNA-binding domains"/>
    <property type="match status" value="1"/>
</dbReference>
<evidence type="ECO:0000259" key="1">
    <source>
        <dbReference type="PROSITE" id="PS50943"/>
    </source>
</evidence>
<dbReference type="InterPro" id="IPR010982">
    <property type="entry name" value="Lambda_DNA-bd_dom_sf"/>
</dbReference>
<reference evidence="2 3" key="1">
    <citation type="submission" date="2013-11" db="EMBL/GenBank/DDBJ databases">
        <title>Comparative genomics of Ignicoccus.</title>
        <authorList>
            <person name="Podar M."/>
        </authorList>
    </citation>
    <scope>NUCLEOTIDE SEQUENCE [LARGE SCALE GENOMIC DNA]</scope>
    <source>
        <strain evidence="2 3">DSM 13165</strain>
    </source>
</reference>
<dbReference type="PIRSF" id="PIRSF037724">
    <property type="entry name" value="TF_HTH_MJ1545_prd"/>
    <property type="match status" value="1"/>
</dbReference>
<dbReference type="AlphaFoldDB" id="A0A0U3FJH0"/>
<evidence type="ECO:0000313" key="2">
    <source>
        <dbReference type="EMBL" id="ALU12022.1"/>
    </source>
</evidence>
<dbReference type="CDD" id="cd00093">
    <property type="entry name" value="HTH_XRE"/>
    <property type="match status" value="1"/>
</dbReference>
<dbReference type="Gene3D" id="1.10.260.40">
    <property type="entry name" value="lambda repressor-like DNA-binding domains"/>
    <property type="match status" value="1"/>
</dbReference>
<accession>A0A0U3FJH0</accession>
<gene>
    <name evidence="2" type="ORF">EYM_07230</name>
</gene>
<protein>
    <submittedName>
        <fullName evidence="2">XRE family transcriptional regulator</fullName>
    </submittedName>
</protein>
<dbReference type="EMBL" id="CP006867">
    <property type="protein sequence ID" value="ALU12022.1"/>
    <property type="molecule type" value="Genomic_DNA"/>
</dbReference>
<organism evidence="2 3">
    <name type="scientific">Ignicoccus islandicus DSM 13165</name>
    <dbReference type="NCBI Taxonomy" id="940295"/>
    <lineage>
        <taxon>Archaea</taxon>
        <taxon>Thermoproteota</taxon>
        <taxon>Thermoprotei</taxon>
        <taxon>Desulfurococcales</taxon>
        <taxon>Desulfurococcaceae</taxon>
        <taxon>Ignicoccus</taxon>
    </lineage>
</organism>
<dbReference type="InterPro" id="IPR001387">
    <property type="entry name" value="Cro/C1-type_HTH"/>
</dbReference>
<name>A0A0U3FJH0_9CREN</name>
<evidence type="ECO:0000313" key="3">
    <source>
        <dbReference type="Proteomes" id="UP000060778"/>
    </source>
</evidence>
<dbReference type="InterPro" id="IPR017271">
    <property type="entry name" value="Tscrpt_reg_HTH_MJ1545_prd"/>
</dbReference>
<dbReference type="STRING" id="940295.EYM_07230"/>
<proteinExistence type="predicted"/>
<dbReference type="SMART" id="SM00530">
    <property type="entry name" value="HTH_XRE"/>
    <property type="match status" value="1"/>
</dbReference>
<dbReference type="Pfam" id="PF01381">
    <property type="entry name" value="HTH_3"/>
    <property type="match status" value="1"/>
</dbReference>
<dbReference type="PROSITE" id="PS50943">
    <property type="entry name" value="HTH_CROC1"/>
    <property type="match status" value="1"/>
</dbReference>
<dbReference type="GO" id="GO:0003677">
    <property type="term" value="F:DNA binding"/>
    <property type="evidence" value="ECO:0007669"/>
    <property type="project" value="InterPro"/>
</dbReference>
<dbReference type="Proteomes" id="UP000060778">
    <property type="component" value="Chromosome"/>
</dbReference>
<keyword evidence="3" id="KW-1185">Reference proteome</keyword>
<sequence length="235" mass="26487">MLPKFIVDEVAKRIAGEIALSERPGDALKKWREIFGVTQTEVSRAMGVTSSVISDYEKGKRSPGSNFIRRYVNALIEIDRNRGWVVVSSLAQKFLGISTRTIDLWDYKKAVKVADIVTSVKGHIVTSHIDPEEIVYGYMVIDSLRTIEEMDSKDFMVLMGMSYRRVVVFTRVESGRSPMVAIRVSQLKPSLVVLHRPTRLDRLGVRIAEKEGITLIVSLHPTVSTLIESLRRLDA</sequence>